<protein>
    <submittedName>
        <fullName evidence="2">Cyclic di-GMP phosphodiesterase response regulator RpfG</fullName>
        <ecNumber evidence="2">3.1.4.52</ecNumber>
    </submittedName>
</protein>
<name>A0A517NGC1_9BACT</name>
<dbReference type="Gene3D" id="1.10.3210.10">
    <property type="entry name" value="Hypothetical protein af1432"/>
    <property type="match status" value="1"/>
</dbReference>
<dbReference type="KEGG" id="rlc:K227x_45870"/>
<dbReference type="PROSITE" id="PS51832">
    <property type="entry name" value="HD_GYP"/>
    <property type="match status" value="1"/>
</dbReference>
<feature type="domain" description="HD-GYP" evidence="1">
    <location>
        <begin position="171"/>
        <end position="369"/>
    </location>
</feature>
<dbReference type="InterPro" id="IPR037522">
    <property type="entry name" value="HD_GYP_dom"/>
</dbReference>
<organism evidence="2 3">
    <name type="scientific">Rubripirellula lacrimiformis</name>
    <dbReference type="NCBI Taxonomy" id="1930273"/>
    <lineage>
        <taxon>Bacteria</taxon>
        <taxon>Pseudomonadati</taxon>
        <taxon>Planctomycetota</taxon>
        <taxon>Planctomycetia</taxon>
        <taxon>Pirellulales</taxon>
        <taxon>Pirellulaceae</taxon>
        <taxon>Rubripirellula</taxon>
    </lineage>
</organism>
<accession>A0A517NGC1</accession>
<keyword evidence="2" id="KW-0378">Hydrolase</keyword>
<keyword evidence="3" id="KW-1185">Reference proteome</keyword>
<dbReference type="PANTHER" id="PTHR43155">
    <property type="entry name" value="CYCLIC DI-GMP PHOSPHODIESTERASE PA4108-RELATED"/>
    <property type="match status" value="1"/>
</dbReference>
<evidence type="ECO:0000313" key="3">
    <source>
        <dbReference type="Proteomes" id="UP000318538"/>
    </source>
</evidence>
<dbReference type="RefSeq" id="WP_145172668.1">
    <property type="nucleotide sequence ID" value="NZ_CP036525.1"/>
</dbReference>
<dbReference type="CDD" id="cd00077">
    <property type="entry name" value="HDc"/>
    <property type="match status" value="1"/>
</dbReference>
<dbReference type="EC" id="3.1.4.52" evidence="2"/>
<evidence type="ECO:0000259" key="1">
    <source>
        <dbReference type="PROSITE" id="PS51832"/>
    </source>
</evidence>
<sequence>MKCKLVPISTLKAGAILSAPIADPHTPSVKLLAEGTAISDQFISRLVARGVESVVLSLRDVAILSAFVPQGRRTKVPPPPAYVRSQSTNDYADALDSHVQFSGPLNVASETPLAETYDKPANCGYADGLPAAWARESDERIDRVNRFFADTAHDSSTDIDPLDQTCEDLLARMAEDQDALVCWACAPYESDYPSRHGVHLATVAMAIGIEMGLGRKAVKDLGIGCLVHDVGMQEVGLEMFDTGRPLGHGQLSRLADHPVRAINIAGEYGESLSDATKFVVYQLHERGDGSGYPRGLTAESIHPLAKIAAVADAFVGMLTNRRHRLAIQGYFAIVNLLEEMQKGKFDARVIRGLLYATSMYPLGSRVWIGDHQVGRVIRSGAENFGFPTVELWDRDRQSEAPAIVNLFEEPQYQITGSLPATRAA</sequence>
<dbReference type="OrthoDB" id="9759601at2"/>
<dbReference type="Proteomes" id="UP000318538">
    <property type="component" value="Chromosome"/>
</dbReference>
<dbReference type="Pfam" id="PF13487">
    <property type="entry name" value="HD_5"/>
    <property type="match status" value="1"/>
</dbReference>
<evidence type="ECO:0000313" key="2">
    <source>
        <dbReference type="EMBL" id="QDT06179.1"/>
    </source>
</evidence>
<dbReference type="PANTHER" id="PTHR43155:SF2">
    <property type="entry name" value="CYCLIC DI-GMP PHOSPHODIESTERASE PA4108"/>
    <property type="match status" value="1"/>
</dbReference>
<dbReference type="InterPro" id="IPR003607">
    <property type="entry name" value="HD/PDEase_dom"/>
</dbReference>
<dbReference type="EMBL" id="CP036525">
    <property type="protein sequence ID" value="QDT06179.1"/>
    <property type="molecule type" value="Genomic_DNA"/>
</dbReference>
<gene>
    <name evidence="2" type="primary">rpfG_5</name>
    <name evidence="2" type="ORF">K227x_45870</name>
</gene>
<dbReference type="SUPFAM" id="SSF109604">
    <property type="entry name" value="HD-domain/PDEase-like"/>
    <property type="match status" value="1"/>
</dbReference>
<proteinExistence type="predicted"/>
<dbReference type="AlphaFoldDB" id="A0A517NGC1"/>
<dbReference type="GO" id="GO:0071111">
    <property type="term" value="F:cyclic-guanylate-specific phosphodiesterase activity"/>
    <property type="evidence" value="ECO:0007669"/>
    <property type="project" value="UniProtKB-EC"/>
</dbReference>
<reference evidence="2 3" key="1">
    <citation type="submission" date="2019-02" db="EMBL/GenBank/DDBJ databases">
        <title>Deep-cultivation of Planctomycetes and their phenomic and genomic characterization uncovers novel biology.</title>
        <authorList>
            <person name="Wiegand S."/>
            <person name="Jogler M."/>
            <person name="Boedeker C."/>
            <person name="Pinto D."/>
            <person name="Vollmers J."/>
            <person name="Rivas-Marin E."/>
            <person name="Kohn T."/>
            <person name="Peeters S.H."/>
            <person name="Heuer A."/>
            <person name="Rast P."/>
            <person name="Oberbeckmann S."/>
            <person name="Bunk B."/>
            <person name="Jeske O."/>
            <person name="Meyerdierks A."/>
            <person name="Storesund J.E."/>
            <person name="Kallscheuer N."/>
            <person name="Luecker S."/>
            <person name="Lage O.M."/>
            <person name="Pohl T."/>
            <person name="Merkel B.J."/>
            <person name="Hornburger P."/>
            <person name="Mueller R.-W."/>
            <person name="Bruemmer F."/>
            <person name="Labrenz M."/>
            <person name="Spormann A.M."/>
            <person name="Op den Camp H."/>
            <person name="Overmann J."/>
            <person name="Amann R."/>
            <person name="Jetten M.S.M."/>
            <person name="Mascher T."/>
            <person name="Medema M.H."/>
            <person name="Devos D.P."/>
            <person name="Kaster A.-K."/>
            <person name="Ovreas L."/>
            <person name="Rohde M."/>
            <person name="Galperin M.Y."/>
            <person name="Jogler C."/>
        </authorList>
    </citation>
    <scope>NUCLEOTIDE SEQUENCE [LARGE SCALE GENOMIC DNA]</scope>
    <source>
        <strain evidence="2 3">K22_7</strain>
    </source>
</reference>